<dbReference type="GeneID" id="94824530"/>
<proteinExistence type="predicted"/>
<keyword evidence="4" id="KW-1185">Reference proteome</keyword>
<keyword evidence="2" id="KW-0472">Membrane</keyword>
<dbReference type="VEuPathDB" id="TrichDB:TRFO_00971"/>
<organism evidence="3 4">
    <name type="scientific">Tritrichomonas foetus</name>
    <dbReference type="NCBI Taxonomy" id="1144522"/>
    <lineage>
        <taxon>Eukaryota</taxon>
        <taxon>Metamonada</taxon>
        <taxon>Parabasalia</taxon>
        <taxon>Tritrichomonadida</taxon>
        <taxon>Tritrichomonadidae</taxon>
        <taxon>Tritrichomonas</taxon>
    </lineage>
</organism>
<keyword evidence="2" id="KW-1133">Transmembrane helix</keyword>
<dbReference type="EMBL" id="MLAK01000001">
    <property type="protein sequence ID" value="OHT17671.1"/>
    <property type="molecule type" value="Genomic_DNA"/>
</dbReference>
<evidence type="ECO:0000313" key="4">
    <source>
        <dbReference type="Proteomes" id="UP000179807"/>
    </source>
</evidence>
<keyword evidence="2" id="KW-0812">Transmembrane</keyword>
<evidence type="ECO:0000256" key="2">
    <source>
        <dbReference type="SAM" id="Phobius"/>
    </source>
</evidence>
<accession>A0A1J4L2C8</accession>
<reference evidence="3" key="1">
    <citation type="submission" date="2016-10" db="EMBL/GenBank/DDBJ databases">
        <authorList>
            <person name="Benchimol M."/>
            <person name="Almeida L.G."/>
            <person name="Vasconcelos A.T."/>
            <person name="Perreira-Neves A."/>
            <person name="Rosa I.A."/>
            <person name="Tasca T."/>
            <person name="Bogo M.R."/>
            <person name="de Souza W."/>
        </authorList>
    </citation>
    <scope>NUCLEOTIDE SEQUENCE [LARGE SCALE GENOMIC DNA]</scope>
    <source>
        <strain evidence="3">K</strain>
    </source>
</reference>
<dbReference type="AlphaFoldDB" id="A0A1J4L2C8"/>
<feature type="region of interest" description="Disordered" evidence="1">
    <location>
        <begin position="407"/>
        <end position="428"/>
    </location>
</feature>
<name>A0A1J4L2C8_9EUKA</name>
<evidence type="ECO:0000313" key="3">
    <source>
        <dbReference type="EMBL" id="OHT17671.1"/>
    </source>
</evidence>
<dbReference type="RefSeq" id="XP_068370807.1">
    <property type="nucleotide sequence ID" value="XM_068489826.1"/>
</dbReference>
<gene>
    <name evidence="3" type="ORF">TRFO_00971</name>
</gene>
<feature type="compositionally biased region" description="Acidic residues" evidence="1">
    <location>
        <begin position="407"/>
        <end position="417"/>
    </location>
</feature>
<protein>
    <submittedName>
        <fullName evidence="3">Uncharacterized protein</fullName>
    </submittedName>
</protein>
<sequence>MNLTIFALHAAYTAMSPLYIGQKNIRIQNARFSHFISPLLVNNYGKISQSVFTKGLSSALILERKTFNESTSYEIPESESLTVSDTAFLNIAGNGNDVVRIVGGYNIAFNNNFMFNCTNAARDSDDSFVVFISNVKNSCQVQNFCQDSCYSSSWANHLDNVKKAEISFCTFMNTSYEKCSASICVSTGSYTMKNINITSANLLLNVFEVDDDTQCSFTYFNALKSYTTRFCYIHSDSKTSISVSQFLNNSCDEAFFFSESLFTLQLSFFSYNYFETFVSVSFSETPSDTIKIADCQFTSSKEEITKLYEEEIANQKYIVFSNNSYSYSYVPTINVEFLNSANCAGFSFPTGDEDSILSKYSSEELIGIILIAIGIVYTLGQLLIFLMRYSGDVKHLDRDLEVEDEDIDELDEDDDESSMVKHRKHRKK</sequence>
<feature type="transmembrane region" description="Helical" evidence="2">
    <location>
        <begin position="365"/>
        <end position="386"/>
    </location>
</feature>
<comment type="caution">
    <text evidence="3">The sequence shown here is derived from an EMBL/GenBank/DDBJ whole genome shotgun (WGS) entry which is preliminary data.</text>
</comment>
<evidence type="ECO:0000256" key="1">
    <source>
        <dbReference type="SAM" id="MobiDB-lite"/>
    </source>
</evidence>
<dbReference type="Proteomes" id="UP000179807">
    <property type="component" value="Unassembled WGS sequence"/>
</dbReference>